<dbReference type="InterPro" id="IPR000182">
    <property type="entry name" value="GNAT_dom"/>
</dbReference>
<evidence type="ECO:0000313" key="2">
    <source>
        <dbReference type="EMBL" id="MFJ2825940.1"/>
    </source>
</evidence>
<gene>
    <name evidence="2" type="ORF">ACIO7M_33275</name>
</gene>
<dbReference type="CDD" id="cd04301">
    <property type="entry name" value="NAT_SF"/>
    <property type="match status" value="1"/>
</dbReference>
<comment type="caution">
    <text evidence="2">The sequence shown here is derived from an EMBL/GenBank/DDBJ whole genome shotgun (WGS) entry which is preliminary data.</text>
</comment>
<dbReference type="SUPFAM" id="SSF55729">
    <property type="entry name" value="Acyl-CoA N-acyltransferases (Nat)"/>
    <property type="match status" value="1"/>
</dbReference>
<dbReference type="InterPro" id="IPR016181">
    <property type="entry name" value="Acyl_CoA_acyltransferase"/>
</dbReference>
<evidence type="ECO:0000259" key="1">
    <source>
        <dbReference type="PROSITE" id="PS51186"/>
    </source>
</evidence>
<dbReference type="PROSITE" id="PS51186">
    <property type="entry name" value="GNAT"/>
    <property type="match status" value="1"/>
</dbReference>
<dbReference type="RefSeq" id="WP_402387933.1">
    <property type="nucleotide sequence ID" value="NZ_JBIUYY010000026.1"/>
</dbReference>
<protein>
    <submittedName>
        <fullName evidence="2">GNAT family N-acetyltransferase</fullName>
    </submittedName>
</protein>
<feature type="domain" description="N-acetyltransferase" evidence="1">
    <location>
        <begin position="1"/>
        <end position="152"/>
    </location>
</feature>
<keyword evidence="3" id="KW-1185">Reference proteome</keyword>
<reference evidence="2 3" key="1">
    <citation type="submission" date="2024-10" db="EMBL/GenBank/DDBJ databases">
        <title>The Natural Products Discovery Center: Release of the First 8490 Sequenced Strains for Exploring Actinobacteria Biosynthetic Diversity.</title>
        <authorList>
            <person name="Kalkreuter E."/>
            <person name="Kautsar S.A."/>
            <person name="Yang D."/>
            <person name="Bader C.D."/>
            <person name="Teijaro C.N."/>
            <person name="Fluegel L."/>
            <person name="Davis C.M."/>
            <person name="Simpson J.R."/>
            <person name="Lauterbach L."/>
            <person name="Steele A.D."/>
            <person name="Gui C."/>
            <person name="Meng S."/>
            <person name="Li G."/>
            <person name="Viehrig K."/>
            <person name="Ye F."/>
            <person name="Su P."/>
            <person name="Kiefer A.F."/>
            <person name="Nichols A."/>
            <person name="Cepeda A.J."/>
            <person name="Yan W."/>
            <person name="Fan B."/>
            <person name="Jiang Y."/>
            <person name="Adhikari A."/>
            <person name="Zheng C.-J."/>
            <person name="Schuster L."/>
            <person name="Cowan T.M."/>
            <person name="Smanski M.J."/>
            <person name="Chevrette M.G."/>
            <person name="De Carvalho L.P.S."/>
            <person name="Shen B."/>
        </authorList>
    </citation>
    <scope>NUCLEOTIDE SEQUENCE [LARGE SCALE GENOMIC DNA]</scope>
    <source>
        <strain evidence="2 3">NPDC087220</strain>
    </source>
</reference>
<sequence>MLTPTSGWKAGPGHRWPGRQAIAVVDGRQAGSVKFFAHPQGLAVEIDMLEVAEDFRGRGLASLLIDTVYEAYPNAWINHGLRTMDGAHWWDRYRDPAPGRNIHNRPPQEWASHFRASRVAADKAHNASWNTHFGLDGHQGTEYRYRERLELEFIGHDKSFVRRPDWPVVDPTVQDLYAGHLVYLPAGLHRFLHDPDLPAAQRAHALLDHLRHGNLPRPDEHTGWWNTTAQAALEDALHRELAEGRRGVLLLRARGDSSGISLRALSAGVLTPA</sequence>
<dbReference type="Gene3D" id="3.40.630.30">
    <property type="match status" value="1"/>
</dbReference>
<evidence type="ECO:0000313" key="3">
    <source>
        <dbReference type="Proteomes" id="UP001617351"/>
    </source>
</evidence>
<accession>A0ABW8EVK8</accession>
<organism evidence="2 3">
    <name type="scientific">Streptomyces toxytricini</name>
    <name type="common">Actinomyces toxytricini</name>
    <dbReference type="NCBI Taxonomy" id="67369"/>
    <lineage>
        <taxon>Bacteria</taxon>
        <taxon>Bacillati</taxon>
        <taxon>Actinomycetota</taxon>
        <taxon>Actinomycetes</taxon>
        <taxon>Kitasatosporales</taxon>
        <taxon>Streptomycetaceae</taxon>
        <taxon>Streptomyces</taxon>
    </lineage>
</organism>
<name>A0ABW8EVK8_STRT5</name>
<dbReference type="Pfam" id="PF00583">
    <property type="entry name" value="Acetyltransf_1"/>
    <property type="match status" value="1"/>
</dbReference>
<dbReference type="Proteomes" id="UP001617351">
    <property type="component" value="Unassembled WGS sequence"/>
</dbReference>
<proteinExistence type="predicted"/>
<dbReference type="EMBL" id="JBIUYY010000026">
    <property type="protein sequence ID" value="MFJ2825940.1"/>
    <property type="molecule type" value="Genomic_DNA"/>
</dbReference>